<dbReference type="InterPro" id="IPR029065">
    <property type="entry name" value="Enolase_C-like"/>
</dbReference>
<protein>
    <submittedName>
        <fullName evidence="3">Mandelate racemase/muconate lactonizing enzyme family protein</fullName>
    </submittedName>
</protein>
<comment type="caution">
    <text evidence="3">The sequence shown here is derived from an EMBL/GenBank/DDBJ whole genome shotgun (WGS) entry which is preliminary data.</text>
</comment>
<dbReference type="SFLD" id="SFLDG00179">
    <property type="entry name" value="mandelate_racemase"/>
    <property type="match status" value="1"/>
</dbReference>
<dbReference type="SMART" id="SM00922">
    <property type="entry name" value="MR_MLE"/>
    <property type="match status" value="1"/>
</dbReference>
<dbReference type="EMBL" id="VIGC01000012">
    <property type="protein sequence ID" value="TQE95667.1"/>
    <property type="molecule type" value="Genomic_DNA"/>
</dbReference>
<dbReference type="AlphaFoldDB" id="A0A540VFZ9"/>
<dbReference type="InterPro" id="IPR036849">
    <property type="entry name" value="Enolase-like_C_sf"/>
</dbReference>
<proteinExistence type="predicted"/>
<feature type="domain" description="Mandelate racemase/muconate lactonizing enzyme C-terminal" evidence="2">
    <location>
        <begin position="186"/>
        <end position="292"/>
    </location>
</feature>
<dbReference type="Proteomes" id="UP000317371">
    <property type="component" value="Unassembled WGS sequence"/>
</dbReference>
<sequence>MVLLTVAVRIPATGTARELLCRHNISRQSNFCQNGTGVGRKAVVQWVGILYQPQLTNPSSGVAMKIERITPFLVDRFLLVRVYTDEGIVGNGEAGLWAHHKSVYHAIEELSDYYVGKDPRRMEHHYQVVSRNTHFAGAVLSAALSALDMAMWDILGKSVGLPVHQLLGGKCRDRVKVFANVVGDSVEARAESAREQVEAGYLSLRTMPFFPDWEQKTPTQVIDDAVAIVAAIREAVGDGIDLGVEIHRNLRPEQAIVLAGELAPYRLLYYEDPLPPESVEALAYVARHVHLPIATGERFYAIQQFKDLIDRQVVSLIRPDLSLAGGFTQLKKIAGMAEAAFVGIFPHLMGSPVNVAAFVHLDAAIPNYVLMESHTFADAYNEIVDEPVTREGGYIRVSDRPGIGVEIVESRLAQFPYRPQKITGYFHADGSVAH</sequence>
<dbReference type="SUPFAM" id="SSF54826">
    <property type="entry name" value="Enolase N-terminal domain-like"/>
    <property type="match status" value="1"/>
</dbReference>
<evidence type="ECO:0000259" key="2">
    <source>
        <dbReference type="SMART" id="SM00922"/>
    </source>
</evidence>
<dbReference type="Gene3D" id="3.20.20.120">
    <property type="entry name" value="Enolase-like C-terminal domain"/>
    <property type="match status" value="1"/>
</dbReference>
<dbReference type="Gene3D" id="3.30.390.10">
    <property type="entry name" value="Enolase-like, N-terminal domain"/>
    <property type="match status" value="1"/>
</dbReference>
<name>A0A540VFZ9_9CHLR</name>
<dbReference type="GO" id="GO:0016829">
    <property type="term" value="F:lyase activity"/>
    <property type="evidence" value="ECO:0007669"/>
    <property type="project" value="UniProtKB-KW"/>
</dbReference>
<evidence type="ECO:0000313" key="4">
    <source>
        <dbReference type="Proteomes" id="UP000317371"/>
    </source>
</evidence>
<dbReference type="PANTHER" id="PTHR48080:SF2">
    <property type="entry name" value="D-GALACTONATE DEHYDRATASE"/>
    <property type="match status" value="1"/>
</dbReference>
<dbReference type="InterPro" id="IPR013341">
    <property type="entry name" value="Mandelate_racemase_N_dom"/>
</dbReference>
<organism evidence="3 4">
    <name type="scientific">Litorilinea aerophila</name>
    <dbReference type="NCBI Taxonomy" id="1204385"/>
    <lineage>
        <taxon>Bacteria</taxon>
        <taxon>Bacillati</taxon>
        <taxon>Chloroflexota</taxon>
        <taxon>Caldilineae</taxon>
        <taxon>Caldilineales</taxon>
        <taxon>Caldilineaceae</taxon>
        <taxon>Litorilinea</taxon>
    </lineage>
</organism>
<reference evidence="3 4" key="1">
    <citation type="submission" date="2019-06" db="EMBL/GenBank/DDBJ databases">
        <title>Genome sequence of Litorilinea aerophila BAA-2444.</title>
        <authorList>
            <person name="Maclea K.S."/>
            <person name="Maurais E.G."/>
            <person name="Iannazzi L.C."/>
        </authorList>
    </citation>
    <scope>NUCLEOTIDE SEQUENCE [LARGE SCALE GENOMIC DNA]</scope>
    <source>
        <strain evidence="3 4">ATCC BAA-2444</strain>
    </source>
</reference>
<keyword evidence="4" id="KW-1185">Reference proteome</keyword>
<gene>
    <name evidence="3" type="ORF">FKZ61_11120</name>
</gene>
<dbReference type="InterPro" id="IPR034593">
    <property type="entry name" value="DgoD-like"/>
</dbReference>
<dbReference type="InParanoid" id="A0A540VFZ9"/>
<dbReference type="Pfam" id="PF02746">
    <property type="entry name" value="MR_MLE_N"/>
    <property type="match status" value="1"/>
</dbReference>
<dbReference type="SUPFAM" id="SSF51604">
    <property type="entry name" value="Enolase C-terminal domain-like"/>
    <property type="match status" value="1"/>
</dbReference>
<evidence type="ECO:0000313" key="3">
    <source>
        <dbReference type="EMBL" id="TQE95667.1"/>
    </source>
</evidence>
<dbReference type="InterPro" id="IPR029017">
    <property type="entry name" value="Enolase-like_N"/>
</dbReference>
<evidence type="ECO:0000256" key="1">
    <source>
        <dbReference type="ARBA" id="ARBA00023239"/>
    </source>
</evidence>
<accession>A0A540VFZ9</accession>
<dbReference type="InterPro" id="IPR013342">
    <property type="entry name" value="Mandelate_racemase_C"/>
</dbReference>
<keyword evidence="1" id="KW-0456">Lyase</keyword>
<dbReference type="OrthoDB" id="9775391at2"/>
<dbReference type="CDD" id="cd03316">
    <property type="entry name" value="MR_like"/>
    <property type="match status" value="1"/>
</dbReference>
<dbReference type="Pfam" id="PF13378">
    <property type="entry name" value="MR_MLE_C"/>
    <property type="match status" value="1"/>
</dbReference>
<dbReference type="SFLD" id="SFLDS00001">
    <property type="entry name" value="Enolase"/>
    <property type="match status" value="1"/>
</dbReference>
<dbReference type="PANTHER" id="PTHR48080">
    <property type="entry name" value="D-GALACTONATE DEHYDRATASE-RELATED"/>
    <property type="match status" value="1"/>
</dbReference>